<proteinExistence type="predicted"/>
<sequence>LTSTTPTEKQPPTSTGTSYEPVSSTTKSTIDKPRRGNAPVIMSAPRGKGVEHLVSDLATLSTGDRQTGSGRGTPWSNIGLPKTKPSHIDDKRGVSGDPISIVANYIRILSKPAWQLFQYHIDFNPEEMVVQRKMRREMVLQHKQILKDVAFDGTTLYSFEYIGDVKFH</sequence>
<comment type="caution">
    <text evidence="2">The sequence shown here is derived from an EMBL/GenBank/DDBJ whole genome shotgun (WGS) entry which is preliminary data.</text>
</comment>
<feature type="compositionally biased region" description="Polar residues" evidence="1">
    <location>
        <begin position="1"/>
        <end position="28"/>
    </location>
</feature>
<feature type="region of interest" description="Disordered" evidence="1">
    <location>
        <begin position="1"/>
        <end position="43"/>
    </location>
</feature>
<dbReference type="Pfam" id="PF23278">
    <property type="entry name" value="Piwi_N"/>
    <property type="match status" value="1"/>
</dbReference>
<evidence type="ECO:0000313" key="3">
    <source>
        <dbReference type="Proteomes" id="UP000676336"/>
    </source>
</evidence>
<accession>A0A8S3HWX4</accession>
<feature type="non-terminal residue" evidence="2">
    <location>
        <position position="168"/>
    </location>
</feature>
<dbReference type="AlphaFoldDB" id="A0A8S3HWX4"/>
<dbReference type="EMBL" id="CAJOBI010323068">
    <property type="protein sequence ID" value="CAF5187950.1"/>
    <property type="molecule type" value="Genomic_DNA"/>
</dbReference>
<name>A0A8S3HWX4_9BILA</name>
<dbReference type="Proteomes" id="UP000676336">
    <property type="component" value="Unassembled WGS sequence"/>
</dbReference>
<protein>
    <submittedName>
        <fullName evidence="2">Uncharacterized protein</fullName>
    </submittedName>
</protein>
<organism evidence="2 3">
    <name type="scientific">Rotaria magnacalcarata</name>
    <dbReference type="NCBI Taxonomy" id="392030"/>
    <lineage>
        <taxon>Eukaryota</taxon>
        <taxon>Metazoa</taxon>
        <taxon>Spiralia</taxon>
        <taxon>Gnathifera</taxon>
        <taxon>Rotifera</taxon>
        <taxon>Eurotatoria</taxon>
        <taxon>Bdelloidea</taxon>
        <taxon>Philodinida</taxon>
        <taxon>Philodinidae</taxon>
        <taxon>Rotaria</taxon>
    </lineage>
</organism>
<feature type="region of interest" description="Disordered" evidence="1">
    <location>
        <begin position="61"/>
        <end position="87"/>
    </location>
</feature>
<gene>
    <name evidence="2" type="ORF">SMN809_LOCUS71176</name>
</gene>
<reference evidence="2" key="1">
    <citation type="submission" date="2021-02" db="EMBL/GenBank/DDBJ databases">
        <authorList>
            <person name="Nowell W R."/>
        </authorList>
    </citation>
    <scope>NUCLEOTIDE SEQUENCE</scope>
</reference>
<evidence type="ECO:0000256" key="1">
    <source>
        <dbReference type="SAM" id="MobiDB-lite"/>
    </source>
</evidence>
<evidence type="ECO:0000313" key="2">
    <source>
        <dbReference type="EMBL" id="CAF5187950.1"/>
    </source>
</evidence>